<dbReference type="Gene3D" id="2.130.10.130">
    <property type="entry name" value="Integrin alpha, N-terminal"/>
    <property type="match status" value="1"/>
</dbReference>
<keyword evidence="3" id="KW-0472">Membrane</keyword>
<reference evidence="4 5" key="1">
    <citation type="submission" date="2016-10" db="EMBL/GenBank/DDBJ databases">
        <authorList>
            <person name="de Groot N.N."/>
        </authorList>
    </citation>
    <scope>NUCLEOTIDE SEQUENCE [LARGE SCALE GENOMIC DNA]</scope>
    <source>
        <strain evidence="4 5">DSM 28286</strain>
    </source>
</reference>
<evidence type="ECO:0000313" key="4">
    <source>
        <dbReference type="EMBL" id="SFQ24694.1"/>
    </source>
</evidence>
<keyword evidence="1" id="KW-0732">Signal</keyword>
<accession>A0A1I5WYD7</accession>
<evidence type="ECO:0000256" key="2">
    <source>
        <dbReference type="PROSITE-ProRule" id="PRU00339"/>
    </source>
</evidence>
<evidence type="ECO:0000256" key="3">
    <source>
        <dbReference type="SAM" id="Phobius"/>
    </source>
</evidence>
<dbReference type="Proteomes" id="UP000199031">
    <property type="component" value="Unassembled WGS sequence"/>
</dbReference>
<dbReference type="PANTHER" id="PTHR45460">
    <property type="entry name" value="SIMILAR TO CYSTEINE PROTEINASE"/>
    <property type="match status" value="1"/>
</dbReference>
<dbReference type="PROSITE" id="PS50005">
    <property type="entry name" value="TPR"/>
    <property type="match status" value="1"/>
</dbReference>
<keyword evidence="5" id="KW-1185">Reference proteome</keyword>
<dbReference type="RefSeq" id="WP_090658976.1">
    <property type="nucleotide sequence ID" value="NZ_FOXQ01000007.1"/>
</dbReference>
<dbReference type="InterPro" id="IPR013517">
    <property type="entry name" value="FG-GAP"/>
</dbReference>
<keyword evidence="3" id="KW-0812">Transmembrane</keyword>
<name>A0A1I5WYD7_9BACT</name>
<dbReference type="InterPro" id="IPR011990">
    <property type="entry name" value="TPR-like_helical_dom_sf"/>
</dbReference>
<dbReference type="InterPro" id="IPR019734">
    <property type="entry name" value="TPR_rpt"/>
</dbReference>
<keyword evidence="3" id="KW-1133">Transmembrane helix</keyword>
<dbReference type="Gene3D" id="1.25.40.10">
    <property type="entry name" value="Tetratricopeptide repeat domain"/>
    <property type="match status" value="1"/>
</dbReference>
<dbReference type="Pfam" id="PF13517">
    <property type="entry name" value="FG-GAP_3"/>
    <property type="match status" value="2"/>
</dbReference>
<keyword evidence="2" id="KW-0802">TPR repeat</keyword>
<protein>
    <submittedName>
        <fullName evidence="4">Tfp pilus assembly protein PilF</fullName>
    </submittedName>
</protein>
<dbReference type="OrthoDB" id="9816120at2"/>
<evidence type="ECO:0000313" key="5">
    <source>
        <dbReference type="Proteomes" id="UP000199031"/>
    </source>
</evidence>
<dbReference type="InterPro" id="IPR028994">
    <property type="entry name" value="Integrin_alpha_N"/>
</dbReference>
<feature type="repeat" description="TPR" evidence="2">
    <location>
        <begin position="71"/>
        <end position="104"/>
    </location>
</feature>
<gene>
    <name evidence="4" type="ORF">SAMN05444277_10782</name>
</gene>
<dbReference type="SUPFAM" id="SSF69318">
    <property type="entry name" value="Integrin alpha N-terminal domain"/>
    <property type="match status" value="2"/>
</dbReference>
<dbReference type="SUPFAM" id="SSF48452">
    <property type="entry name" value="TPR-like"/>
    <property type="match status" value="1"/>
</dbReference>
<feature type="transmembrane region" description="Helical" evidence="3">
    <location>
        <begin position="37"/>
        <end position="56"/>
    </location>
</feature>
<evidence type="ECO:0000256" key="1">
    <source>
        <dbReference type="ARBA" id="ARBA00022729"/>
    </source>
</evidence>
<dbReference type="EMBL" id="FOXQ01000007">
    <property type="protein sequence ID" value="SFQ24694.1"/>
    <property type="molecule type" value="Genomic_DNA"/>
</dbReference>
<organism evidence="4 5">
    <name type="scientific">Parafilimonas terrae</name>
    <dbReference type="NCBI Taxonomy" id="1465490"/>
    <lineage>
        <taxon>Bacteria</taxon>
        <taxon>Pseudomonadati</taxon>
        <taxon>Bacteroidota</taxon>
        <taxon>Chitinophagia</taxon>
        <taxon>Chitinophagales</taxon>
        <taxon>Chitinophagaceae</taxon>
        <taxon>Parafilimonas</taxon>
    </lineage>
</organism>
<sequence length="1213" mass="134674">MRVNIKRKANNSPDIIHGDYPYLHPHFFKLINMPGKLLIRCCFTLIAATCTLFFSACKNKNDDSANDAAGSNSPRINAITFLHDGKFNEAEIAFKKAIKTDPDNILNYVDLSLIYLNKNKFDEVEKEVQAGLKIQPKNTDLMQILAASYIKQDNKDAAQKQLNQILSVDGKNIAAYYMLSTLAKNSLDVAAQQYNLLKILEVNPSNIAVRMQLTELLAAQGKTDSSLYYLQSIKKIAPEFSELAAAPYKEAVALLQKDQPEKAAYYIQQFHKVMEVSRIYATSMAEIEPLALPEVNADFNDSRFTQADYKNNSTSWHNIRFTDVSQTLGITTPGISNSTRSVLALVDDDGTGNMYIYSSFGVPGSTSTHFLFKRDFGNFTEVPSTAGVDLKTEELAAVFADYDNDGYQDLFISTTKGIVLFQNRGDGNFSRVRKDIGLSEISDGSKLLTADFDQDGDLDLYVGCASTNKFFRNNGDGTFSEQAGAMNLALTAGAKDMDFGDWDLDGDLDIAMVTTNGSVQLMNNDRHSKFSNYTDSVKLSAYKGNAIAFADYNNDGMPDLFVGGIKGGNSFLFKNTGKNGYVVDAASQVFSDVLKNINISGVTFIDFDNDGHEDILVAGTTADGSKGLQLFHNDTTKGFSNASGMLPETATQGLHTAIADLNLDGDDDIFMAGPAGLYIIRNDGGNSSHYMQVQLTGLSYGNNKNNRLGIGAQVELKAGDLYQLKTIKRALTNFGIGVRDSFDAVRIIWPNGMPQYISDPSRKQKFIEQEKLKGSCPFLYAWNGEKYVFVKDMMWRSALGMPLAINGKDTTYAFSDASKEYLLIPGENLKPKNGKYSIKITEELWEAVYFDKAELIAVDHPDSVDVFADERFTPPPFAGKKLYSVAGKYYPLKATDGNGDDVLDKIKAYDFQYISNFGMGKFQGLAEDHDLVLDLGDKASGNNLHLFLRGWIFPADASINTSMAQADTYRQKPPSLQVIDKDGKWKTVIPNIGFPMGKDKMVIVDLSNKFLTPNDRRVRIQTNMQIYWDEIFFSSSLSKAPVNMHDLTMTSASLGYRGYSSTYTKGGPYGPHWFDYYNVSNGQKWRDLSGNYTRYGDVLPLLKQADDEYIICNSGDEISIDFDASGLPALPKGWKRDFLIYSEGWVKDGDLNTAYGQTVEPLPFHAMPAYPYTGEINYPFNQHKTYMQQYNTRKVSTDKFKTALNSGNKAGLK</sequence>
<dbReference type="AlphaFoldDB" id="A0A1I5WYD7"/>
<dbReference type="STRING" id="1465490.SAMN05444277_10782"/>
<dbReference type="PANTHER" id="PTHR45460:SF2">
    <property type="entry name" value="ALPHA 1,3 GLUCANASE, GH71 FAMILY (EUROFUNG)"/>
    <property type="match status" value="1"/>
</dbReference>
<proteinExistence type="predicted"/>